<keyword evidence="1" id="KW-0813">Transport</keyword>
<dbReference type="InterPro" id="IPR036640">
    <property type="entry name" value="ABC1_TM_sf"/>
</dbReference>
<name>A0A3A2ZH97_9EURO</name>
<feature type="transmembrane region" description="Helical" evidence="7">
    <location>
        <begin position="56"/>
        <end position="79"/>
    </location>
</feature>
<dbReference type="GO" id="GO:0005524">
    <property type="term" value="F:ATP binding"/>
    <property type="evidence" value="ECO:0007669"/>
    <property type="project" value="UniProtKB-KW"/>
</dbReference>
<sequence length="106" mass="12026">MNLEAKSPVLTHFIETVKGIQILRAFGWQRQSKDMNNALLSASQQPYYQLFMIQRWLNLVLDVTTAGVAILMVGLAIRFRTHSTLIGLALVNVIFNNETLQLLILQ</sequence>
<keyword evidence="5 7" id="KW-1133">Transmembrane helix</keyword>
<dbReference type="InterPro" id="IPR011527">
    <property type="entry name" value="ABC1_TM_dom"/>
</dbReference>
<evidence type="ECO:0000313" key="10">
    <source>
        <dbReference type="Proteomes" id="UP000266188"/>
    </source>
</evidence>
<dbReference type="PANTHER" id="PTHR24223">
    <property type="entry name" value="ATP-BINDING CASSETTE SUB-FAMILY C"/>
    <property type="match status" value="1"/>
</dbReference>
<evidence type="ECO:0000259" key="8">
    <source>
        <dbReference type="PROSITE" id="PS50929"/>
    </source>
</evidence>
<evidence type="ECO:0000256" key="1">
    <source>
        <dbReference type="ARBA" id="ARBA00022448"/>
    </source>
</evidence>
<reference evidence="10" key="1">
    <citation type="submission" date="2017-02" db="EMBL/GenBank/DDBJ databases">
        <authorList>
            <person name="Tafer H."/>
            <person name="Lopandic K."/>
        </authorList>
    </citation>
    <scope>NUCLEOTIDE SEQUENCE [LARGE SCALE GENOMIC DNA]</scope>
    <source>
        <strain evidence="10">CBS 366.77</strain>
    </source>
</reference>
<dbReference type="AlphaFoldDB" id="A0A3A2ZH97"/>
<evidence type="ECO:0000256" key="7">
    <source>
        <dbReference type="SAM" id="Phobius"/>
    </source>
</evidence>
<dbReference type="InterPro" id="IPR050173">
    <property type="entry name" value="ABC_transporter_C-like"/>
</dbReference>
<keyword evidence="3" id="KW-0547">Nucleotide-binding</keyword>
<evidence type="ECO:0000256" key="5">
    <source>
        <dbReference type="ARBA" id="ARBA00022989"/>
    </source>
</evidence>
<dbReference type="PROSITE" id="PS50929">
    <property type="entry name" value="ABC_TM1F"/>
    <property type="match status" value="1"/>
</dbReference>
<keyword evidence="10" id="KW-1185">Reference proteome</keyword>
<gene>
    <name evidence="9" type="ORF">PHISCL_05993</name>
</gene>
<evidence type="ECO:0000256" key="4">
    <source>
        <dbReference type="ARBA" id="ARBA00022840"/>
    </source>
</evidence>
<evidence type="ECO:0000313" key="9">
    <source>
        <dbReference type="EMBL" id="RJE21653.1"/>
    </source>
</evidence>
<dbReference type="STRING" id="2070753.A0A3A2ZH97"/>
<feature type="domain" description="ABC transmembrane type-1" evidence="8">
    <location>
        <begin position="1"/>
        <end position="79"/>
    </location>
</feature>
<keyword evidence="4" id="KW-0067">ATP-binding</keyword>
<dbReference type="Gene3D" id="1.20.1560.10">
    <property type="entry name" value="ABC transporter type 1, transmembrane domain"/>
    <property type="match status" value="1"/>
</dbReference>
<organism evidence="9 10">
    <name type="scientific">Aspergillus sclerotialis</name>
    <dbReference type="NCBI Taxonomy" id="2070753"/>
    <lineage>
        <taxon>Eukaryota</taxon>
        <taxon>Fungi</taxon>
        <taxon>Dikarya</taxon>
        <taxon>Ascomycota</taxon>
        <taxon>Pezizomycotina</taxon>
        <taxon>Eurotiomycetes</taxon>
        <taxon>Eurotiomycetidae</taxon>
        <taxon>Eurotiales</taxon>
        <taxon>Aspergillaceae</taxon>
        <taxon>Aspergillus</taxon>
        <taxon>Aspergillus subgen. Polypaecilum</taxon>
    </lineage>
</organism>
<evidence type="ECO:0000256" key="2">
    <source>
        <dbReference type="ARBA" id="ARBA00022692"/>
    </source>
</evidence>
<dbReference type="EMBL" id="MVGC01000213">
    <property type="protein sequence ID" value="RJE21653.1"/>
    <property type="molecule type" value="Genomic_DNA"/>
</dbReference>
<dbReference type="SUPFAM" id="SSF90123">
    <property type="entry name" value="ABC transporter transmembrane region"/>
    <property type="match status" value="1"/>
</dbReference>
<evidence type="ECO:0000256" key="6">
    <source>
        <dbReference type="ARBA" id="ARBA00023136"/>
    </source>
</evidence>
<keyword evidence="2 7" id="KW-0812">Transmembrane</keyword>
<evidence type="ECO:0000256" key="3">
    <source>
        <dbReference type="ARBA" id="ARBA00022741"/>
    </source>
</evidence>
<feature type="transmembrane region" description="Helical" evidence="7">
    <location>
        <begin position="85"/>
        <end position="105"/>
    </location>
</feature>
<dbReference type="PANTHER" id="PTHR24223:SF399">
    <property type="entry name" value="ABC TRANSPORTER ATNG"/>
    <property type="match status" value="1"/>
</dbReference>
<keyword evidence="6 7" id="KW-0472">Membrane</keyword>
<dbReference type="OrthoDB" id="6500128at2759"/>
<protein>
    <submittedName>
        <fullName evidence="9">ABC transporter transmembrane region</fullName>
    </submittedName>
</protein>
<comment type="caution">
    <text evidence="9">The sequence shown here is derived from an EMBL/GenBank/DDBJ whole genome shotgun (WGS) entry which is preliminary data.</text>
</comment>
<proteinExistence type="predicted"/>
<dbReference type="Proteomes" id="UP000266188">
    <property type="component" value="Unassembled WGS sequence"/>
</dbReference>
<accession>A0A3A2ZH97</accession>
<dbReference type="GO" id="GO:0140359">
    <property type="term" value="F:ABC-type transporter activity"/>
    <property type="evidence" value="ECO:0007669"/>
    <property type="project" value="InterPro"/>
</dbReference>
<dbReference type="GO" id="GO:0016020">
    <property type="term" value="C:membrane"/>
    <property type="evidence" value="ECO:0007669"/>
    <property type="project" value="InterPro"/>
</dbReference>